<dbReference type="OrthoDB" id="9815010at2"/>
<accession>A0A5B2VEA6</accession>
<dbReference type="InterPro" id="IPR019734">
    <property type="entry name" value="TPR_rpt"/>
</dbReference>
<dbReference type="EMBL" id="VUOA01000017">
    <property type="protein sequence ID" value="KAA2237873.1"/>
    <property type="molecule type" value="Genomic_DNA"/>
</dbReference>
<dbReference type="RefSeq" id="WP_149816484.1">
    <property type="nucleotide sequence ID" value="NZ_VUOA01000017.1"/>
</dbReference>
<dbReference type="Proteomes" id="UP000323142">
    <property type="component" value="Unassembled WGS sequence"/>
</dbReference>
<evidence type="ECO:0000313" key="3">
    <source>
        <dbReference type="Proteomes" id="UP000323142"/>
    </source>
</evidence>
<organism evidence="2 3">
    <name type="scientific">Salinarimonas soli</name>
    <dbReference type="NCBI Taxonomy" id="1638099"/>
    <lineage>
        <taxon>Bacteria</taxon>
        <taxon>Pseudomonadati</taxon>
        <taxon>Pseudomonadota</taxon>
        <taxon>Alphaproteobacteria</taxon>
        <taxon>Hyphomicrobiales</taxon>
        <taxon>Salinarimonadaceae</taxon>
        <taxon>Salinarimonas</taxon>
    </lineage>
</organism>
<evidence type="ECO:0000256" key="1">
    <source>
        <dbReference type="PROSITE-ProRule" id="PRU00339"/>
    </source>
</evidence>
<protein>
    <submittedName>
        <fullName evidence="2">Tetratricopeptide repeat protein</fullName>
    </submittedName>
</protein>
<dbReference type="Pfam" id="PF13432">
    <property type="entry name" value="TPR_16"/>
    <property type="match status" value="1"/>
</dbReference>
<dbReference type="Gene3D" id="1.25.40.10">
    <property type="entry name" value="Tetratricopeptide repeat domain"/>
    <property type="match status" value="1"/>
</dbReference>
<reference evidence="2 3" key="2">
    <citation type="submission" date="2019-09" db="EMBL/GenBank/DDBJ databases">
        <authorList>
            <person name="Jin C."/>
        </authorList>
    </citation>
    <scope>NUCLEOTIDE SEQUENCE [LARGE SCALE GENOMIC DNA]</scope>
    <source>
        <strain evidence="2 3">BN140002</strain>
    </source>
</reference>
<keyword evidence="3" id="KW-1185">Reference proteome</keyword>
<dbReference type="AlphaFoldDB" id="A0A5B2VEA6"/>
<feature type="repeat" description="TPR" evidence="1">
    <location>
        <begin position="107"/>
        <end position="140"/>
    </location>
</feature>
<evidence type="ECO:0000313" key="2">
    <source>
        <dbReference type="EMBL" id="KAA2237873.1"/>
    </source>
</evidence>
<reference evidence="2 3" key="1">
    <citation type="submission" date="2019-09" db="EMBL/GenBank/DDBJ databases">
        <title>Salinarimonas rosea gen. nov., sp. nov., a new member of the a-2 subgroup of the Proteobacteria.</title>
        <authorList>
            <person name="Liu J."/>
        </authorList>
    </citation>
    <scope>NUCLEOTIDE SEQUENCE [LARGE SCALE GENOMIC DNA]</scope>
    <source>
        <strain evidence="2 3">BN140002</strain>
    </source>
</reference>
<dbReference type="PROSITE" id="PS50005">
    <property type="entry name" value="TPR"/>
    <property type="match status" value="1"/>
</dbReference>
<name>A0A5B2VEA6_9HYPH</name>
<comment type="caution">
    <text evidence="2">The sequence shown here is derived from an EMBL/GenBank/DDBJ whole genome shotgun (WGS) entry which is preliminary data.</text>
</comment>
<dbReference type="InterPro" id="IPR011990">
    <property type="entry name" value="TPR-like_helical_dom_sf"/>
</dbReference>
<dbReference type="SUPFAM" id="SSF48452">
    <property type="entry name" value="TPR-like"/>
    <property type="match status" value="1"/>
</dbReference>
<sequence length="192" mass="21216">MRSSRRRPSLSETCIDGVLGMVLSVPQREPAPGVPRRLDALFRELAKGEPSRAPEDIEDLIWSVWISHPHPDAESTMVAAVEAMAAGALDLAKPILDRLTESHPDWAEAWNKRATLAFIEKSDEEALAFIERTLALEPRHFGAIAGFAQICLRHGRLGEARAALQIALDINPHLDGLREMVRELASAPRTLH</sequence>
<dbReference type="SMART" id="SM00028">
    <property type="entry name" value="TPR"/>
    <property type="match status" value="2"/>
</dbReference>
<proteinExistence type="predicted"/>
<keyword evidence="1" id="KW-0802">TPR repeat</keyword>
<gene>
    <name evidence="2" type="ORF">F0L46_07715</name>
</gene>